<protein>
    <recommendedName>
        <fullName evidence="3">Exopolyphosphatase</fullName>
    </recommendedName>
</protein>
<dbReference type="Proteomes" id="UP000319004">
    <property type="component" value="Chromosome"/>
</dbReference>
<gene>
    <name evidence="1" type="ORF">Enr13x_00780</name>
</gene>
<dbReference type="RefSeq" id="WP_145384119.1">
    <property type="nucleotide sequence ID" value="NZ_CP037423.1"/>
</dbReference>
<dbReference type="AlphaFoldDB" id="A0A518HHG1"/>
<accession>A0A518HHG1</accession>
<dbReference type="EMBL" id="CP037423">
    <property type="protein sequence ID" value="QDV40272.1"/>
    <property type="molecule type" value="Genomic_DNA"/>
</dbReference>
<sequence>MTNTTQRYRLLTRSDFDGLVCALLLKELDILGEIKFVHPKDMQDGEIEVTENDILTNLPYVPGCHLCFDHHSSEEIRNEGEQSDNYVLSTSADSAARVVYDYFGGPERFPKISAAMMDAVDKADAAKFSADEILNPQGWALLSFLMDARTGLGRFRSFRVSNYQLMMDLIDCCRDLDIEDILLLPDVRERVELYEEHRELAQEQLGRCATVHDNLVVLDLRDEETIYATNRFVIYSVFPQCNISIHVLWGKQQQNTVFTIGKSILDRSCRTDVGELCYQYGGGGHEAAGTCQVEHEAAERVLQELITRINADQHAGADTTPLEV</sequence>
<proteinExistence type="predicted"/>
<dbReference type="KEGG" id="snep:Enr13x_00780"/>
<evidence type="ECO:0008006" key="3">
    <source>
        <dbReference type="Google" id="ProtNLM"/>
    </source>
</evidence>
<keyword evidence="2" id="KW-1185">Reference proteome</keyword>
<dbReference type="OrthoDB" id="105221at2"/>
<dbReference type="SUPFAM" id="SSF64182">
    <property type="entry name" value="DHH phosphoesterases"/>
    <property type="match status" value="1"/>
</dbReference>
<dbReference type="InterPro" id="IPR038763">
    <property type="entry name" value="DHH_sf"/>
</dbReference>
<reference evidence="1 2" key="1">
    <citation type="submission" date="2019-03" db="EMBL/GenBank/DDBJ databases">
        <title>Deep-cultivation of Planctomycetes and their phenomic and genomic characterization uncovers novel biology.</title>
        <authorList>
            <person name="Wiegand S."/>
            <person name="Jogler M."/>
            <person name="Boedeker C."/>
            <person name="Pinto D."/>
            <person name="Vollmers J."/>
            <person name="Rivas-Marin E."/>
            <person name="Kohn T."/>
            <person name="Peeters S.H."/>
            <person name="Heuer A."/>
            <person name="Rast P."/>
            <person name="Oberbeckmann S."/>
            <person name="Bunk B."/>
            <person name="Jeske O."/>
            <person name="Meyerdierks A."/>
            <person name="Storesund J.E."/>
            <person name="Kallscheuer N."/>
            <person name="Luecker S."/>
            <person name="Lage O.M."/>
            <person name="Pohl T."/>
            <person name="Merkel B.J."/>
            <person name="Hornburger P."/>
            <person name="Mueller R.-W."/>
            <person name="Bruemmer F."/>
            <person name="Labrenz M."/>
            <person name="Spormann A.M."/>
            <person name="Op den Camp H."/>
            <person name="Overmann J."/>
            <person name="Amann R."/>
            <person name="Jetten M.S.M."/>
            <person name="Mascher T."/>
            <person name="Medema M.H."/>
            <person name="Devos D.P."/>
            <person name="Kaster A.-K."/>
            <person name="Ovreas L."/>
            <person name="Rohde M."/>
            <person name="Galperin M.Y."/>
            <person name="Jogler C."/>
        </authorList>
    </citation>
    <scope>NUCLEOTIDE SEQUENCE [LARGE SCALE GENOMIC DNA]</scope>
    <source>
        <strain evidence="1 2">Enr13</strain>
    </source>
</reference>
<evidence type="ECO:0000313" key="1">
    <source>
        <dbReference type="EMBL" id="QDV40272.1"/>
    </source>
</evidence>
<dbReference type="InterPro" id="IPR016877">
    <property type="entry name" value="UCP028235"/>
</dbReference>
<dbReference type="Gene3D" id="3.10.310.30">
    <property type="match status" value="1"/>
</dbReference>
<organism evidence="1 2">
    <name type="scientific">Stieleria neptunia</name>
    <dbReference type="NCBI Taxonomy" id="2527979"/>
    <lineage>
        <taxon>Bacteria</taxon>
        <taxon>Pseudomonadati</taxon>
        <taxon>Planctomycetota</taxon>
        <taxon>Planctomycetia</taxon>
        <taxon>Pirellulales</taxon>
        <taxon>Pirellulaceae</taxon>
        <taxon>Stieleria</taxon>
    </lineage>
</organism>
<evidence type="ECO:0000313" key="2">
    <source>
        <dbReference type="Proteomes" id="UP000319004"/>
    </source>
</evidence>
<dbReference type="PIRSF" id="PIRSF028235">
    <property type="entry name" value="UCP028235"/>
    <property type="match status" value="1"/>
</dbReference>
<name>A0A518HHG1_9BACT</name>